<sequence>MNNTAKYISELLYRYECVILPGFGAFLTKRQPAMIQDTTHAFFPPQKIISFNSQLQNNDGLLANYMATAENISYTDAVAKIQRYVLWLNDKMSAGNRVDLEGIGSFYTSVENTIQFEPSQETNYLAEAFGLNSFISPSIIREKEIKESLSEISTTEVVRETYKEQVEAIEETTPIAFTPEKRRQRPYLKYAAILVFGVVIGSLALQQVNTQTNLENDRVIVNAEKEIENRIQEATFEIASPLPAINLNIIKAEENPEVKDLIAKETTSSSSSKYHIVAGAYRIKANATKKVNKLKSKGFDARLIGVNKYGLHQVVYYSFENRLEALKALRNIKKQEDRRAWLLVQDL</sequence>
<evidence type="ECO:0000256" key="1">
    <source>
        <dbReference type="SAM" id="Phobius"/>
    </source>
</evidence>
<dbReference type="InterPro" id="IPR041268">
    <property type="entry name" value="HU-CCDC81_bac_2"/>
</dbReference>
<dbReference type="InterPro" id="IPR036680">
    <property type="entry name" value="SPOR-like_sf"/>
</dbReference>
<dbReference type="Pfam" id="PF05036">
    <property type="entry name" value="SPOR"/>
    <property type="match status" value="1"/>
</dbReference>
<name>A0ABN1IIH6_9FLAO</name>
<dbReference type="InterPro" id="IPR040495">
    <property type="entry name" value="HU-CCDC81_bac_1"/>
</dbReference>
<dbReference type="SUPFAM" id="SSF110997">
    <property type="entry name" value="Sporulation related repeat"/>
    <property type="match status" value="1"/>
</dbReference>
<proteinExistence type="predicted"/>
<reference evidence="3 4" key="1">
    <citation type="journal article" date="2019" name="Int. J. Syst. Evol. Microbiol.">
        <title>The Global Catalogue of Microorganisms (GCM) 10K type strain sequencing project: providing services to taxonomists for standard genome sequencing and annotation.</title>
        <authorList>
            <consortium name="The Broad Institute Genomics Platform"/>
            <consortium name="The Broad Institute Genome Sequencing Center for Infectious Disease"/>
            <person name="Wu L."/>
            <person name="Ma J."/>
        </authorList>
    </citation>
    <scope>NUCLEOTIDE SEQUENCE [LARGE SCALE GENOMIC DNA]</scope>
    <source>
        <strain evidence="3 4">JCM 15974</strain>
    </source>
</reference>
<dbReference type="EMBL" id="BAAAGE010000001">
    <property type="protein sequence ID" value="GAA0714575.1"/>
    <property type="molecule type" value="Genomic_DNA"/>
</dbReference>
<evidence type="ECO:0000313" key="3">
    <source>
        <dbReference type="EMBL" id="GAA0714575.1"/>
    </source>
</evidence>
<dbReference type="Pfam" id="PF18175">
    <property type="entry name" value="HU-CCDC81_bac_2"/>
    <property type="match status" value="1"/>
</dbReference>
<dbReference type="Pfam" id="PF18174">
    <property type="entry name" value="HU-CCDC81_bac_1"/>
    <property type="match status" value="1"/>
</dbReference>
<gene>
    <name evidence="3" type="ORF">GCM10009430_07970</name>
</gene>
<comment type="caution">
    <text evidence="3">The sequence shown here is derived from an EMBL/GenBank/DDBJ whole genome shotgun (WGS) entry which is preliminary data.</text>
</comment>
<accession>A0ABN1IIH6</accession>
<keyword evidence="1" id="KW-1133">Transmembrane helix</keyword>
<dbReference type="Gene3D" id="3.30.70.1070">
    <property type="entry name" value="Sporulation related repeat"/>
    <property type="match status" value="1"/>
</dbReference>
<keyword evidence="1" id="KW-0472">Membrane</keyword>
<dbReference type="RefSeq" id="WP_343910725.1">
    <property type="nucleotide sequence ID" value="NZ_BAAAGE010000001.1"/>
</dbReference>
<protein>
    <submittedName>
        <fullName evidence="3">SPOR domain-containing protein</fullName>
    </submittedName>
</protein>
<evidence type="ECO:0000313" key="4">
    <source>
        <dbReference type="Proteomes" id="UP001501758"/>
    </source>
</evidence>
<keyword evidence="4" id="KW-1185">Reference proteome</keyword>
<dbReference type="InterPro" id="IPR007730">
    <property type="entry name" value="SPOR-like_dom"/>
</dbReference>
<keyword evidence="1" id="KW-0812">Transmembrane</keyword>
<dbReference type="PROSITE" id="PS51724">
    <property type="entry name" value="SPOR"/>
    <property type="match status" value="1"/>
</dbReference>
<evidence type="ECO:0000259" key="2">
    <source>
        <dbReference type="PROSITE" id="PS51724"/>
    </source>
</evidence>
<organism evidence="3 4">
    <name type="scientific">Aquimarina litoralis</name>
    <dbReference type="NCBI Taxonomy" id="584605"/>
    <lineage>
        <taxon>Bacteria</taxon>
        <taxon>Pseudomonadati</taxon>
        <taxon>Bacteroidota</taxon>
        <taxon>Flavobacteriia</taxon>
        <taxon>Flavobacteriales</taxon>
        <taxon>Flavobacteriaceae</taxon>
        <taxon>Aquimarina</taxon>
    </lineage>
</organism>
<feature type="domain" description="SPOR" evidence="2">
    <location>
        <begin position="268"/>
        <end position="345"/>
    </location>
</feature>
<feature type="transmembrane region" description="Helical" evidence="1">
    <location>
        <begin position="187"/>
        <end position="205"/>
    </location>
</feature>
<dbReference type="Proteomes" id="UP001501758">
    <property type="component" value="Unassembled WGS sequence"/>
</dbReference>